<sequence>MPQSHLGGRRKQSWWQSIGVNRSEALRARRKNENRQPQ</sequence>
<dbReference type="EMBL" id="JYDO01001253">
    <property type="protein sequence ID" value="KRZ64297.1"/>
    <property type="molecule type" value="Genomic_DNA"/>
</dbReference>
<evidence type="ECO:0000313" key="2">
    <source>
        <dbReference type="Proteomes" id="UP000054843"/>
    </source>
</evidence>
<reference evidence="1 2" key="1">
    <citation type="submission" date="2015-01" db="EMBL/GenBank/DDBJ databases">
        <title>Evolution of Trichinella species and genotypes.</title>
        <authorList>
            <person name="Korhonen P.K."/>
            <person name="Edoardo P."/>
            <person name="Giuseppe L.R."/>
            <person name="Gasser R.B."/>
        </authorList>
    </citation>
    <scope>NUCLEOTIDE SEQUENCE [LARGE SCALE GENOMIC DNA]</scope>
    <source>
        <strain evidence="1">ISS1980</strain>
    </source>
</reference>
<accession>A0A0V1LXP3</accession>
<keyword evidence="2" id="KW-1185">Reference proteome</keyword>
<proteinExistence type="predicted"/>
<dbReference type="AlphaFoldDB" id="A0A0V1LXP3"/>
<comment type="caution">
    <text evidence="1">The sequence shown here is derived from an EMBL/GenBank/DDBJ whole genome shotgun (WGS) entry which is preliminary data.</text>
</comment>
<evidence type="ECO:0000313" key="1">
    <source>
        <dbReference type="EMBL" id="KRZ64297.1"/>
    </source>
</evidence>
<dbReference type="Proteomes" id="UP000054843">
    <property type="component" value="Unassembled WGS sequence"/>
</dbReference>
<name>A0A0V1LXP3_9BILA</name>
<gene>
    <name evidence="1" type="ORF">T10_7079</name>
</gene>
<organism evidence="1 2">
    <name type="scientific">Trichinella papuae</name>
    <dbReference type="NCBI Taxonomy" id="268474"/>
    <lineage>
        <taxon>Eukaryota</taxon>
        <taxon>Metazoa</taxon>
        <taxon>Ecdysozoa</taxon>
        <taxon>Nematoda</taxon>
        <taxon>Enoplea</taxon>
        <taxon>Dorylaimia</taxon>
        <taxon>Trichinellida</taxon>
        <taxon>Trichinellidae</taxon>
        <taxon>Trichinella</taxon>
    </lineage>
</organism>
<protein>
    <submittedName>
        <fullName evidence="1">Uncharacterized protein</fullName>
    </submittedName>
</protein>